<dbReference type="GO" id="GO:0008233">
    <property type="term" value="F:peptidase activity"/>
    <property type="evidence" value="ECO:0007669"/>
    <property type="project" value="UniProtKB-KW"/>
</dbReference>
<dbReference type="NCBIfam" id="TIGR04178">
    <property type="entry name" value="exo_archaeo"/>
    <property type="match status" value="1"/>
</dbReference>
<evidence type="ECO:0000256" key="2">
    <source>
        <dbReference type="ARBA" id="ARBA00022475"/>
    </source>
</evidence>
<evidence type="ECO:0000256" key="8">
    <source>
        <dbReference type="SAM" id="Phobius"/>
    </source>
</evidence>
<keyword evidence="6 8" id="KW-1133">Transmembrane helix</keyword>
<feature type="transmembrane region" description="Helical" evidence="8">
    <location>
        <begin position="162"/>
        <end position="181"/>
    </location>
</feature>
<evidence type="ECO:0000313" key="10">
    <source>
        <dbReference type="Proteomes" id="UP000295499"/>
    </source>
</evidence>
<dbReference type="RefSeq" id="WP_133555124.1">
    <property type="nucleotide sequence ID" value="NZ_SNWM01000002.1"/>
</dbReference>
<dbReference type="GO" id="GO:0006508">
    <property type="term" value="P:proteolysis"/>
    <property type="evidence" value="ECO:0007669"/>
    <property type="project" value="UniProtKB-KW"/>
</dbReference>
<keyword evidence="10" id="KW-1185">Reference proteome</keyword>
<organism evidence="9 10">
    <name type="scientific">Pedobacter duraquae</name>
    <dbReference type="NCBI Taxonomy" id="425511"/>
    <lineage>
        <taxon>Bacteria</taxon>
        <taxon>Pseudomonadati</taxon>
        <taxon>Bacteroidota</taxon>
        <taxon>Sphingobacteriia</taxon>
        <taxon>Sphingobacteriales</taxon>
        <taxon>Sphingobacteriaceae</taxon>
        <taxon>Pedobacter</taxon>
    </lineage>
</organism>
<evidence type="ECO:0000256" key="3">
    <source>
        <dbReference type="ARBA" id="ARBA00022670"/>
    </source>
</evidence>
<accession>A0A4R6IM13</accession>
<evidence type="ECO:0000256" key="5">
    <source>
        <dbReference type="ARBA" id="ARBA00022801"/>
    </source>
</evidence>
<evidence type="ECO:0000256" key="1">
    <source>
        <dbReference type="ARBA" id="ARBA00004651"/>
    </source>
</evidence>
<protein>
    <submittedName>
        <fullName evidence="9">Exosortase/archaeosortase family protein</fullName>
    </submittedName>
</protein>
<comment type="subcellular location">
    <subcellularLocation>
        <location evidence="1">Cell membrane</location>
        <topology evidence="1">Multi-pass membrane protein</topology>
    </subcellularLocation>
</comment>
<keyword evidence="7 8" id="KW-0472">Membrane</keyword>
<feature type="transmembrane region" description="Helical" evidence="8">
    <location>
        <begin position="20"/>
        <end position="42"/>
    </location>
</feature>
<reference evidence="9 10" key="1">
    <citation type="submission" date="2019-03" db="EMBL/GenBank/DDBJ databases">
        <title>Genomic Encyclopedia of Archaeal and Bacterial Type Strains, Phase II (KMG-II): from individual species to whole genera.</title>
        <authorList>
            <person name="Goeker M."/>
        </authorList>
    </citation>
    <scope>NUCLEOTIDE SEQUENCE [LARGE SCALE GENOMIC DNA]</scope>
    <source>
        <strain evidence="9 10">DSM 19034</strain>
    </source>
</reference>
<dbReference type="OrthoDB" id="793901at2"/>
<keyword evidence="3" id="KW-0645">Protease</keyword>
<proteinExistence type="predicted"/>
<gene>
    <name evidence="9" type="ORF">CLV32_2150</name>
</gene>
<feature type="transmembrane region" description="Helical" evidence="8">
    <location>
        <begin position="125"/>
        <end position="150"/>
    </location>
</feature>
<evidence type="ECO:0000256" key="7">
    <source>
        <dbReference type="ARBA" id="ARBA00023136"/>
    </source>
</evidence>
<evidence type="ECO:0000256" key="4">
    <source>
        <dbReference type="ARBA" id="ARBA00022692"/>
    </source>
</evidence>
<sequence length="198" mass="22866">MNKVKTAIAHFWKDRPNRFIVVFLGLFVLFYGFNELFIGLIAPGGAYSPFLDQHLNYIDFWREFYIGSTAKILTAMGYKVFTNNTRLIVEHHAGIRLIYTCLGYGVMSFFAAFVIAFPKAIKSKITFLILGLLGIQALNILRFILLSLYWKEYRLHFGRIDHHTIFNICIYIIIMISIYLWTNTSAKKNATDSAQKSV</sequence>
<dbReference type="InterPro" id="IPR019127">
    <property type="entry name" value="Exosortase"/>
</dbReference>
<feature type="transmembrane region" description="Helical" evidence="8">
    <location>
        <begin position="97"/>
        <end position="118"/>
    </location>
</feature>
<keyword evidence="4 8" id="KW-0812">Transmembrane</keyword>
<evidence type="ECO:0000256" key="6">
    <source>
        <dbReference type="ARBA" id="ARBA00022989"/>
    </source>
</evidence>
<keyword evidence="2" id="KW-1003">Cell membrane</keyword>
<name>A0A4R6IM13_9SPHI</name>
<comment type="caution">
    <text evidence="9">The sequence shown here is derived from an EMBL/GenBank/DDBJ whole genome shotgun (WGS) entry which is preliminary data.</text>
</comment>
<dbReference type="NCBIfam" id="NF046083">
    <property type="entry name" value="exosort_XrtY"/>
    <property type="match status" value="1"/>
</dbReference>
<dbReference type="AlphaFoldDB" id="A0A4R6IM13"/>
<dbReference type="EMBL" id="SNWM01000002">
    <property type="protein sequence ID" value="TDO23163.1"/>
    <property type="molecule type" value="Genomic_DNA"/>
</dbReference>
<dbReference type="Pfam" id="PF09721">
    <property type="entry name" value="Exosortase_EpsH"/>
    <property type="match status" value="1"/>
</dbReference>
<keyword evidence="5" id="KW-0378">Hydrolase</keyword>
<dbReference type="Proteomes" id="UP000295499">
    <property type="component" value="Unassembled WGS sequence"/>
</dbReference>
<evidence type="ECO:0000313" key="9">
    <source>
        <dbReference type="EMBL" id="TDO23163.1"/>
    </source>
</evidence>
<dbReference type="GO" id="GO:0005886">
    <property type="term" value="C:plasma membrane"/>
    <property type="evidence" value="ECO:0007669"/>
    <property type="project" value="UniProtKB-SubCell"/>
</dbReference>
<dbReference type="InterPro" id="IPR026392">
    <property type="entry name" value="Exo/Archaeosortase_dom"/>
</dbReference>